<proteinExistence type="predicted"/>
<organism evidence="1 2">
    <name type="scientific">Bacillus phage vB_BceP_LY3</name>
    <dbReference type="NCBI Taxonomy" id="2950458"/>
    <lineage>
        <taxon>Viruses</taxon>
        <taxon>Duplodnaviria</taxon>
        <taxon>Heunggongvirae</taxon>
        <taxon>Uroviricota</taxon>
        <taxon>Caudoviricetes</taxon>
        <taxon>Salasmaviridae</taxon>
        <taxon>Northropvirinae</taxon>
        <taxon>Layangcvirus</taxon>
        <taxon>Layangcvirus LY3</taxon>
    </lineage>
</organism>
<gene>
    <name evidence="1" type="ORF">vBBcePLY3_00003</name>
</gene>
<dbReference type="Proteomes" id="UP001216218">
    <property type="component" value="Segment"/>
</dbReference>
<dbReference type="EMBL" id="ON366412">
    <property type="protein sequence ID" value="USL89514.1"/>
    <property type="molecule type" value="Genomic_DNA"/>
</dbReference>
<evidence type="ECO:0000313" key="2">
    <source>
        <dbReference type="Proteomes" id="UP001216218"/>
    </source>
</evidence>
<dbReference type="InterPro" id="IPR021130">
    <property type="entry name" value="PRib-ATP_PPHydrolase-like"/>
</dbReference>
<accession>A0AAE9LVN8</accession>
<dbReference type="Gene3D" id="1.10.287.1080">
    <property type="entry name" value="MazG-like"/>
    <property type="match status" value="1"/>
</dbReference>
<evidence type="ECO:0000313" key="1">
    <source>
        <dbReference type="EMBL" id="USL89514.1"/>
    </source>
</evidence>
<dbReference type="CDD" id="cd11540">
    <property type="entry name" value="NTP-PPase_u3"/>
    <property type="match status" value="1"/>
</dbReference>
<reference evidence="1" key="1">
    <citation type="submission" date="2022-04" db="EMBL/GenBank/DDBJ databases">
        <authorList>
            <person name="Yang M."/>
            <person name="Tan S."/>
        </authorList>
    </citation>
    <scope>NUCLEOTIDE SEQUENCE</scope>
</reference>
<dbReference type="SUPFAM" id="SSF101386">
    <property type="entry name" value="all-alpha NTP pyrophosphatases"/>
    <property type="match status" value="1"/>
</dbReference>
<sequence>MINLQETTNLIKEWGKDRNLDVADPNKQMLKLGEEFGELCQGLAKGNEELVIDSIGDMYVVMTILSMQLGVKIEDCVEIAYNEIKDRKGKMINGVFVKESDLK</sequence>
<keyword evidence="2" id="KW-1185">Reference proteome</keyword>
<dbReference type="Pfam" id="PF01503">
    <property type="entry name" value="PRA-PH"/>
    <property type="match status" value="1"/>
</dbReference>
<protein>
    <submittedName>
        <fullName evidence="1">Nucleotide pyrophosphohydrolase</fullName>
    </submittedName>
</protein>
<name>A0AAE9LVN8_9CAUD</name>